<evidence type="ECO:0000313" key="2">
    <source>
        <dbReference type="Proteomes" id="UP001476798"/>
    </source>
</evidence>
<gene>
    <name evidence="1" type="ORF">GOODEAATRI_030362</name>
</gene>
<protein>
    <submittedName>
        <fullName evidence="1">Uncharacterized protein</fullName>
    </submittedName>
</protein>
<feature type="non-terminal residue" evidence="1">
    <location>
        <position position="1"/>
    </location>
</feature>
<comment type="caution">
    <text evidence="1">The sequence shown here is derived from an EMBL/GenBank/DDBJ whole genome shotgun (WGS) entry which is preliminary data.</text>
</comment>
<sequence length="68" mass="7577">TRADGIGSRQNKLLPSQGARLAVKEQTQSRYVHATVPQRYPLFYCCSSSIGKYSGSLRCLDQISAAWR</sequence>
<accession>A0ABV0PSW0</accession>
<dbReference type="Proteomes" id="UP001476798">
    <property type="component" value="Unassembled WGS sequence"/>
</dbReference>
<reference evidence="1 2" key="1">
    <citation type="submission" date="2021-06" db="EMBL/GenBank/DDBJ databases">
        <authorList>
            <person name="Palmer J.M."/>
        </authorList>
    </citation>
    <scope>NUCLEOTIDE SEQUENCE [LARGE SCALE GENOMIC DNA]</scope>
    <source>
        <strain evidence="1 2">GA_2019</strain>
        <tissue evidence="1">Muscle</tissue>
    </source>
</reference>
<dbReference type="EMBL" id="JAHRIO010084739">
    <property type="protein sequence ID" value="MEQ2186604.1"/>
    <property type="molecule type" value="Genomic_DNA"/>
</dbReference>
<organism evidence="1 2">
    <name type="scientific">Goodea atripinnis</name>
    <dbReference type="NCBI Taxonomy" id="208336"/>
    <lineage>
        <taxon>Eukaryota</taxon>
        <taxon>Metazoa</taxon>
        <taxon>Chordata</taxon>
        <taxon>Craniata</taxon>
        <taxon>Vertebrata</taxon>
        <taxon>Euteleostomi</taxon>
        <taxon>Actinopterygii</taxon>
        <taxon>Neopterygii</taxon>
        <taxon>Teleostei</taxon>
        <taxon>Neoteleostei</taxon>
        <taxon>Acanthomorphata</taxon>
        <taxon>Ovalentaria</taxon>
        <taxon>Atherinomorphae</taxon>
        <taxon>Cyprinodontiformes</taxon>
        <taxon>Goodeidae</taxon>
        <taxon>Goodea</taxon>
    </lineage>
</organism>
<name>A0ABV0PSW0_9TELE</name>
<evidence type="ECO:0000313" key="1">
    <source>
        <dbReference type="EMBL" id="MEQ2186604.1"/>
    </source>
</evidence>
<proteinExistence type="predicted"/>
<keyword evidence="2" id="KW-1185">Reference proteome</keyword>